<dbReference type="Proteomes" id="UP000190229">
    <property type="component" value="Unassembled WGS sequence"/>
</dbReference>
<organism evidence="1 2">
    <name type="scientific">Ferroacidibacillus organovorans</name>
    <dbReference type="NCBI Taxonomy" id="1765683"/>
    <lineage>
        <taxon>Bacteria</taxon>
        <taxon>Bacillati</taxon>
        <taxon>Bacillota</taxon>
        <taxon>Bacilli</taxon>
        <taxon>Bacillales</taxon>
        <taxon>Alicyclobacillaceae</taxon>
        <taxon>Ferroacidibacillus</taxon>
    </lineage>
</organism>
<evidence type="ECO:0000313" key="2">
    <source>
        <dbReference type="Proteomes" id="UP000190229"/>
    </source>
</evidence>
<sequence>MIVLNKLPLFIVTGSSGSGKTHVIPELRKLLPEYDVFDVDIIWDGKQDWQVVKNNWFRVARSIAESGRCTVLCGTILPWEAEKYDQFESFSRVYFLNLHCDSDVRRERLIKRGWTEEQVVEYQTFAQWLLDNANSKFDPPMPTIDTSNTPPDEVASAIAGWIQSLVN</sequence>
<keyword evidence="1" id="KW-0418">Kinase</keyword>
<dbReference type="EMBL" id="MWPS01000022">
    <property type="protein sequence ID" value="OPG16097.1"/>
    <property type="molecule type" value="Genomic_DNA"/>
</dbReference>
<name>A0A1V4ET42_9BACL</name>
<gene>
    <name evidence="1" type="ORF">B2M26_08625</name>
</gene>
<keyword evidence="1" id="KW-0808">Transferase</keyword>
<accession>A0A1V4ET42</accession>
<dbReference type="InterPro" id="IPR027417">
    <property type="entry name" value="P-loop_NTPase"/>
</dbReference>
<reference evidence="1 2" key="1">
    <citation type="submission" date="2017-02" db="EMBL/GenBank/DDBJ databases">
        <title>Draft genome of Acidibacillus ferrooxidans Huett2.</title>
        <authorList>
            <person name="Schopf S."/>
        </authorList>
    </citation>
    <scope>NUCLEOTIDE SEQUENCE [LARGE SCALE GENOMIC DNA]</scope>
    <source>
        <strain evidence="1 2">Huett2</strain>
    </source>
</reference>
<dbReference type="AlphaFoldDB" id="A0A1V4ET42"/>
<keyword evidence="2" id="KW-1185">Reference proteome</keyword>
<dbReference type="Gene3D" id="3.40.50.300">
    <property type="entry name" value="P-loop containing nucleotide triphosphate hydrolases"/>
    <property type="match status" value="1"/>
</dbReference>
<proteinExistence type="predicted"/>
<comment type="caution">
    <text evidence="1">The sequence shown here is derived from an EMBL/GenBank/DDBJ whole genome shotgun (WGS) entry which is preliminary data.</text>
</comment>
<dbReference type="SUPFAM" id="SSF52540">
    <property type="entry name" value="P-loop containing nucleoside triphosphate hydrolases"/>
    <property type="match status" value="1"/>
</dbReference>
<dbReference type="GO" id="GO:0016301">
    <property type="term" value="F:kinase activity"/>
    <property type="evidence" value="ECO:0007669"/>
    <property type="project" value="UniProtKB-KW"/>
</dbReference>
<protein>
    <submittedName>
        <fullName evidence="1">Nucleoside kinase</fullName>
    </submittedName>
</protein>
<evidence type="ECO:0000313" key="1">
    <source>
        <dbReference type="EMBL" id="OPG16097.1"/>
    </source>
</evidence>